<reference evidence="1 2" key="1">
    <citation type="submission" date="2022-01" db="EMBL/GenBank/DDBJ databases">
        <authorList>
            <person name="Xiong W."/>
            <person name="Schranz E."/>
        </authorList>
    </citation>
    <scope>NUCLEOTIDE SEQUENCE [LARGE SCALE GENOMIC DNA]</scope>
</reference>
<dbReference type="Proteomes" id="UP001157418">
    <property type="component" value="Unassembled WGS sequence"/>
</dbReference>
<evidence type="ECO:0000313" key="1">
    <source>
        <dbReference type="EMBL" id="CAH1429318.1"/>
    </source>
</evidence>
<keyword evidence="2" id="KW-1185">Reference proteome</keyword>
<evidence type="ECO:0000313" key="2">
    <source>
        <dbReference type="Proteomes" id="UP001157418"/>
    </source>
</evidence>
<accession>A0AAU9MXD7</accession>
<sequence length="99" mass="11298">MKNLSVLTQRTLIVTSTTTIDAVSLPSIGIGSHQIKRTHIAWIWMKINKIGKMGFSIWNRELQWWLFMIVMEEDREAIQNGVCVVGGGTTLAWWSCEFS</sequence>
<organism evidence="1 2">
    <name type="scientific">Lactuca virosa</name>
    <dbReference type="NCBI Taxonomy" id="75947"/>
    <lineage>
        <taxon>Eukaryota</taxon>
        <taxon>Viridiplantae</taxon>
        <taxon>Streptophyta</taxon>
        <taxon>Embryophyta</taxon>
        <taxon>Tracheophyta</taxon>
        <taxon>Spermatophyta</taxon>
        <taxon>Magnoliopsida</taxon>
        <taxon>eudicotyledons</taxon>
        <taxon>Gunneridae</taxon>
        <taxon>Pentapetalae</taxon>
        <taxon>asterids</taxon>
        <taxon>campanulids</taxon>
        <taxon>Asterales</taxon>
        <taxon>Asteraceae</taxon>
        <taxon>Cichorioideae</taxon>
        <taxon>Cichorieae</taxon>
        <taxon>Lactucinae</taxon>
        <taxon>Lactuca</taxon>
    </lineage>
</organism>
<protein>
    <submittedName>
        <fullName evidence="1">Uncharacterized protein</fullName>
    </submittedName>
</protein>
<dbReference type="AlphaFoldDB" id="A0AAU9MXD7"/>
<proteinExistence type="predicted"/>
<comment type="caution">
    <text evidence="1">The sequence shown here is derived from an EMBL/GenBank/DDBJ whole genome shotgun (WGS) entry which is preliminary data.</text>
</comment>
<name>A0AAU9MXD7_9ASTR</name>
<dbReference type="EMBL" id="CAKMRJ010002664">
    <property type="protein sequence ID" value="CAH1429318.1"/>
    <property type="molecule type" value="Genomic_DNA"/>
</dbReference>
<gene>
    <name evidence="1" type="ORF">LVIROSA_LOCUS16186</name>
</gene>